<dbReference type="EMBL" id="KZ666505">
    <property type="protein sequence ID" value="PPR94521.1"/>
    <property type="molecule type" value="Genomic_DNA"/>
</dbReference>
<reference evidence="2 4" key="1">
    <citation type="submission" date="2015-01" db="EMBL/GenBank/DDBJ databases">
        <title>Genome of allotetraploid Gossypium barbadense reveals genomic plasticity and fiber elongation in cotton evolution.</title>
        <authorList>
            <person name="Chen X."/>
            <person name="Liu X."/>
            <person name="Zhao B."/>
            <person name="Zheng H."/>
            <person name="Hu Y."/>
            <person name="Lu G."/>
            <person name="Yang C."/>
            <person name="Chen J."/>
            <person name="Shan C."/>
            <person name="Zhang L."/>
            <person name="Zhou Y."/>
            <person name="Wang L."/>
            <person name="Guo W."/>
            <person name="Bai Y."/>
            <person name="Ruan J."/>
            <person name="Shangguan X."/>
            <person name="Mao Y."/>
            <person name="Jiang J."/>
            <person name="Zhu Y."/>
            <person name="Lei J."/>
            <person name="Kang H."/>
            <person name="Chen S."/>
            <person name="He X."/>
            <person name="Wang R."/>
            <person name="Wang Y."/>
            <person name="Chen J."/>
            <person name="Wang L."/>
            <person name="Yu S."/>
            <person name="Wang B."/>
            <person name="Wei J."/>
            <person name="Song S."/>
            <person name="Lu X."/>
            <person name="Gao Z."/>
            <person name="Gu W."/>
            <person name="Deng X."/>
            <person name="Ma D."/>
            <person name="Wang S."/>
            <person name="Liang W."/>
            <person name="Fang L."/>
            <person name="Cai C."/>
            <person name="Zhu X."/>
            <person name="Zhou B."/>
            <person name="Zhang Y."/>
            <person name="Chen Z."/>
            <person name="Xu S."/>
            <person name="Zhu R."/>
            <person name="Wang S."/>
            <person name="Zhang T."/>
            <person name="Zhao G."/>
        </authorList>
    </citation>
    <scope>NUCLEOTIDE SEQUENCE [LARGE SCALE GENOMIC DNA]</scope>
    <source>
        <strain evidence="4">cv. Xinhai21</strain>
        <tissue evidence="2">Leaf</tissue>
    </source>
</reference>
<proteinExistence type="predicted"/>
<feature type="region of interest" description="Disordered" evidence="1">
    <location>
        <begin position="1"/>
        <end position="23"/>
    </location>
</feature>
<gene>
    <name evidence="3" type="ORF">GOBAR_AA26147</name>
    <name evidence="2" type="ORF">GOBAR_AA32649</name>
</gene>
<organism evidence="2 4">
    <name type="scientific">Gossypium barbadense</name>
    <name type="common">Sea Island cotton</name>
    <name type="synonym">Hibiscus barbadensis</name>
    <dbReference type="NCBI Taxonomy" id="3634"/>
    <lineage>
        <taxon>Eukaryota</taxon>
        <taxon>Viridiplantae</taxon>
        <taxon>Streptophyta</taxon>
        <taxon>Embryophyta</taxon>
        <taxon>Tracheophyta</taxon>
        <taxon>Spermatophyta</taxon>
        <taxon>Magnoliopsida</taxon>
        <taxon>eudicotyledons</taxon>
        <taxon>Gunneridae</taxon>
        <taxon>Pentapetalae</taxon>
        <taxon>rosids</taxon>
        <taxon>malvids</taxon>
        <taxon>Malvales</taxon>
        <taxon>Malvaceae</taxon>
        <taxon>Malvoideae</taxon>
        <taxon>Gossypium</taxon>
    </lineage>
</organism>
<evidence type="ECO:0000256" key="1">
    <source>
        <dbReference type="SAM" id="MobiDB-lite"/>
    </source>
</evidence>
<dbReference type="Proteomes" id="UP000239757">
    <property type="component" value="Unassembled WGS sequence"/>
</dbReference>
<evidence type="ECO:0000313" key="2">
    <source>
        <dbReference type="EMBL" id="PPR88051.1"/>
    </source>
</evidence>
<sequence length="74" mass="8740">MKKRSKKITSAINGRETSERMKLDEGKKRLPPFPLLFLSRCKNWKNGEALWLSAYLWPEEDEGESIWLEEDVKT</sequence>
<protein>
    <submittedName>
        <fullName evidence="2">Uncharacterized protein</fullName>
    </submittedName>
</protein>
<accession>A0A2P5WAE9</accession>
<dbReference type="AlphaFoldDB" id="A0A2P5WAE9"/>
<name>A0A2P5WAE9_GOSBA</name>
<evidence type="ECO:0000313" key="3">
    <source>
        <dbReference type="EMBL" id="PPR94521.1"/>
    </source>
</evidence>
<evidence type="ECO:0000313" key="4">
    <source>
        <dbReference type="Proteomes" id="UP000239757"/>
    </source>
</evidence>
<dbReference type="EMBL" id="KZ668389">
    <property type="protein sequence ID" value="PPR88051.1"/>
    <property type="molecule type" value="Genomic_DNA"/>
</dbReference>